<keyword evidence="1" id="KW-1133">Transmembrane helix</keyword>
<dbReference type="Proteomes" id="UP000199687">
    <property type="component" value="Unassembled WGS sequence"/>
</dbReference>
<keyword evidence="3" id="KW-1185">Reference proteome</keyword>
<evidence type="ECO:0000256" key="1">
    <source>
        <dbReference type="SAM" id="Phobius"/>
    </source>
</evidence>
<reference evidence="2 3" key="1">
    <citation type="submission" date="2016-10" db="EMBL/GenBank/DDBJ databases">
        <authorList>
            <person name="de Groot N.N."/>
        </authorList>
    </citation>
    <scope>NUCLEOTIDE SEQUENCE [LARGE SCALE GENOMIC DNA]</scope>
    <source>
        <strain evidence="2 3">CGMCC 1.7727</strain>
    </source>
</reference>
<dbReference type="OrthoDB" id="2182676at2"/>
<organism evidence="2 3">
    <name type="scientific">Gracilibacillus ureilyticus</name>
    <dbReference type="NCBI Taxonomy" id="531814"/>
    <lineage>
        <taxon>Bacteria</taxon>
        <taxon>Bacillati</taxon>
        <taxon>Bacillota</taxon>
        <taxon>Bacilli</taxon>
        <taxon>Bacillales</taxon>
        <taxon>Bacillaceae</taxon>
        <taxon>Gracilibacillus</taxon>
    </lineage>
</organism>
<feature type="transmembrane region" description="Helical" evidence="1">
    <location>
        <begin position="74"/>
        <end position="97"/>
    </location>
</feature>
<dbReference type="STRING" id="531814.SAMN04487944_105159"/>
<dbReference type="AlphaFoldDB" id="A0A1H9PUZ7"/>
<sequence length="201" mass="23536">MEQSENIFLRVLNIFANFVFLNVLWFICCIPIITILPATTAMYGVINKWHHDGLDYGLASLFFDKFRENFRRSFITGILGLFSGFILLLNWTILYSADFNGEFFISVLFSFMLVIFVFISVYISYIIERYRQTVFESIKQALFLSISHLFLTLSCIILIIGFLLIAVYVPVFFIITGSTIAFIQYYIFDKVIKKYHYVTNK</sequence>
<evidence type="ECO:0000313" key="2">
    <source>
        <dbReference type="EMBL" id="SER51940.1"/>
    </source>
</evidence>
<feature type="transmembrane region" description="Helical" evidence="1">
    <location>
        <begin position="14"/>
        <end position="38"/>
    </location>
</feature>
<name>A0A1H9PUZ7_9BACI</name>
<protein>
    <submittedName>
        <fullName evidence="2">Uncharacterized membrane protein YesL</fullName>
    </submittedName>
</protein>
<keyword evidence="1" id="KW-0472">Membrane</keyword>
<accession>A0A1H9PUZ7</accession>
<dbReference type="InterPro" id="IPR006938">
    <property type="entry name" value="DUF624"/>
</dbReference>
<feature type="transmembrane region" description="Helical" evidence="1">
    <location>
        <begin position="141"/>
        <end position="165"/>
    </location>
</feature>
<proteinExistence type="predicted"/>
<gene>
    <name evidence="2" type="ORF">SAMN04487944_105159</name>
</gene>
<dbReference type="EMBL" id="FOGL01000005">
    <property type="protein sequence ID" value="SER51940.1"/>
    <property type="molecule type" value="Genomic_DNA"/>
</dbReference>
<dbReference type="RefSeq" id="WP_089740221.1">
    <property type="nucleotide sequence ID" value="NZ_FOGL01000005.1"/>
</dbReference>
<feature type="transmembrane region" description="Helical" evidence="1">
    <location>
        <begin position="103"/>
        <end position="125"/>
    </location>
</feature>
<evidence type="ECO:0000313" key="3">
    <source>
        <dbReference type="Proteomes" id="UP000199687"/>
    </source>
</evidence>
<keyword evidence="1" id="KW-0812">Transmembrane</keyword>
<dbReference type="Pfam" id="PF04854">
    <property type="entry name" value="DUF624"/>
    <property type="match status" value="1"/>
</dbReference>
<feature type="transmembrane region" description="Helical" evidence="1">
    <location>
        <begin position="171"/>
        <end position="188"/>
    </location>
</feature>